<dbReference type="InterPro" id="IPR052065">
    <property type="entry name" value="Compl_asym_regulator"/>
</dbReference>
<dbReference type="PANTHER" id="PTHR22906:SF43">
    <property type="entry name" value="PROPERDIN"/>
    <property type="match status" value="1"/>
</dbReference>
<dbReference type="Pfam" id="PF00090">
    <property type="entry name" value="TSP_1"/>
    <property type="match status" value="16"/>
</dbReference>
<feature type="domain" description="C-type lectin" evidence="10">
    <location>
        <begin position="1071"/>
        <end position="1174"/>
    </location>
</feature>
<dbReference type="PRINTS" id="PR00261">
    <property type="entry name" value="LDLRECEPTOR"/>
</dbReference>
<comment type="subcellular location">
    <subcellularLocation>
        <location evidence="1">Secreted</location>
    </subcellularLocation>
</comment>
<keyword evidence="6 7" id="KW-1015">Disulfide bond</keyword>
<evidence type="ECO:0000256" key="8">
    <source>
        <dbReference type="SAM" id="SignalP"/>
    </source>
</evidence>
<dbReference type="SUPFAM" id="SSF56436">
    <property type="entry name" value="C-type lectin-like"/>
    <property type="match status" value="2"/>
</dbReference>
<dbReference type="PROSITE" id="PS00010">
    <property type="entry name" value="ASX_HYDROXYL"/>
    <property type="match status" value="1"/>
</dbReference>
<dbReference type="InterPro" id="IPR000884">
    <property type="entry name" value="TSP1_rpt"/>
</dbReference>
<evidence type="ECO:0000256" key="3">
    <source>
        <dbReference type="ARBA" id="ARBA00022536"/>
    </source>
</evidence>
<dbReference type="PROSITE" id="PS50041">
    <property type="entry name" value="C_TYPE_LECTIN_2"/>
    <property type="match status" value="2"/>
</dbReference>
<dbReference type="CDD" id="cd00112">
    <property type="entry name" value="LDLa"/>
    <property type="match status" value="2"/>
</dbReference>
<dbReference type="InterPro" id="IPR016187">
    <property type="entry name" value="CTDL_fold"/>
</dbReference>
<proteinExistence type="predicted"/>
<dbReference type="InterPro" id="IPR002172">
    <property type="entry name" value="LDrepeatLR_classA_rpt"/>
</dbReference>
<evidence type="ECO:0000256" key="5">
    <source>
        <dbReference type="ARBA" id="ARBA00022737"/>
    </source>
</evidence>
<organism evidence="11 12">
    <name type="scientific">Crassostrea virginica</name>
    <name type="common">Eastern oyster</name>
    <dbReference type="NCBI Taxonomy" id="6565"/>
    <lineage>
        <taxon>Eukaryota</taxon>
        <taxon>Metazoa</taxon>
        <taxon>Spiralia</taxon>
        <taxon>Lophotrochozoa</taxon>
        <taxon>Mollusca</taxon>
        <taxon>Bivalvia</taxon>
        <taxon>Autobranchia</taxon>
        <taxon>Pteriomorphia</taxon>
        <taxon>Ostreida</taxon>
        <taxon>Ostreoidea</taxon>
        <taxon>Ostreidae</taxon>
        <taxon>Crassostrea</taxon>
    </lineage>
</organism>
<dbReference type="RefSeq" id="XP_022339848.1">
    <property type="nucleotide sequence ID" value="XM_022484140.1"/>
</dbReference>
<evidence type="ECO:0000256" key="7">
    <source>
        <dbReference type="PROSITE-ProRule" id="PRU00076"/>
    </source>
</evidence>
<dbReference type="PROSITE" id="PS50026">
    <property type="entry name" value="EGF_3"/>
    <property type="match status" value="1"/>
</dbReference>
<dbReference type="PROSITE" id="PS00022">
    <property type="entry name" value="EGF_1"/>
    <property type="match status" value="1"/>
</dbReference>
<dbReference type="InterPro" id="IPR036383">
    <property type="entry name" value="TSP1_rpt_sf"/>
</dbReference>
<dbReference type="InterPro" id="IPR016186">
    <property type="entry name" value="C-type_lectin-like/link_sf"/>
</dbReference>
<dbReference type="InterPro" id="IPR001304">
    <property type="entry name" value="C-type_lectin-like"/>
</dbReference>
<dbReference type="Pfam" id="PF00057">
    <property type="entry name" value="Ldl_recept_a"/>
    <property type="match status" value="2"/>
</dbReference>
<dbReference type="InterPro" id="IPR000152">
    <property type="entry name" value="EGF-type_Asp/Asn_hydroxyl_site"/>
</dbReference>
<dbReference type="SUPFAM" id="SSF82895">
    <property type="entry name" value="TSP-1 type 1 repeat"/>
    <property type="match status" value="16"/>
</dbReference>
<comment type="caution">
    <text evidence="7">Lacks conserved residue(s) required for the propagation of feature annotation.</text>
</comment>
<evidence type="ECO:0000313" key="11">
    <source>
        <dbReference type="Proteomes" id="UP000694844"/>
    </source>
</evidence>
<dbReference type="FunFam" id="2.20.100.10:FF:000001">
    <property type="entry name" value="semaphorin-5A isoform X1"/>
    <property type="match status" value="11"/>
</dbReference>
<dbReference type="InterPro" id="IPR036055">
    <property type="entry name" value="LDL_receptor-like_sf"/>
</dbReference>
<evidence type="ECO:0000259" key="9">
    <source>
        <dbReference type="PROSITE" id="PS50026"/>
    </source>
</evidence>
<dbReference type="Gene3D" id="2.10.25.10">
    <property type="entry name" value="Laminin"/>
    <property type="match status" value="1"/>
</dbReference>
<dbReference type="Gene3D" id="4.10.400.10">
    <property type="entry name" value="Low-density Lipoprotein Receptor"/>
    <property type="match status" value="2"/>
</dbReference>
<dbReference type="Gene3D" id="3.10.100.10">
    <property type="entry name" value="Mannose-Binding Protein A, subunit A"/>
    <property type="match status" value="2"/>
</dbReference>
<dbReference type="SMART" id="SM00209">
    <property type="entry name" value="TSP1"/>
    <property type="match status" value="16"/>
</dbReference>
<keyword evidence="11" id="KW-1185">Reference proteome</keyword>
<feature type="disulfide bond" evidence="7">
    <location>
        <begin position="624"/>
        <end position="633"/>
    </location>
</feature>
<dbReference type="InterPro" id="IPR018378">
    <property type="entry name" value="C-type_lectin_CS"/>
</dbReference>
<keyword evidence="5" id="KW-0677">Repeat</keyword>
<name>A0A8B8EK10_CRAVI</name>
<dbReference type="PROSITE" id="PS50092">
    <property type="entry name" value="TSP1"/>
    <property type="match status" value="16"/>
</dbReference>
<dbReference type="CDD" id="cd00037">
    <property type="entry name" value="CLECT"/>
    <property type="match status" value="2"/>
</dbReference>
<keyword evidence="2" id="KW-0964">Secreted</keyword>
<dbReference type="Pfam" id="PF00059">
    <property type="entry name" value="Lectin_C"/>
    <property type="match status" value="2"/>
</dbReference>
<evidence type="ECO:0000313" key="12">
    <source>
        <dbReference type="RefSeq" id="XP_022339848.1"/>
    </source>
</evidence>
<evidence type="ECO:0000256" key="1">
    <source>
        <dbReference type="ARBA" id="ARBA00004613"/>
    </source>
</evidence>
<dbReference type="Proteomes" id="UP000694844">
    <property type="component" value="Chromosome 5"/>
</dbReference>
<dbReference type="SUPFAM" id="SSF57424">
    <property type="entry name" value="LDL receptor-like module"/>
    <property type="match status" value="2"/>
</dbReference>
<keyword evidence="3 7" id="KW-0245">EGF-like domain</keyword>
<dbReference type="KEGG" id="cvn:111134780"/>
<reference evidence="12" key="1">
    <citation type="submission" date="2025-08" db="UniProtKB">
        <authorList>
            <consortium name="RefSeq"/>
        </authorList>
    </citation>
    <scope>IDENTIFICATION</scope>
    <source>
        <tissue evidence="12">Whole sample</tissue>
    </source>
</reference>
<feature type="domain" description="C-type lectin" evidence="10">
    <location>
        <begin position="943"/>
        <end position="1056"/>
    </location>
</feature>
<feature type="chain" id="PRO_5034611919" evidence="8">
    <location>
        <begin position="20"/>
        <end position="1957"/>
    </location>
</feature>
<dbReference type="PANTHER" id="PTHR22906">
    <property type="entry name" value="PROPERDIN"/>
    <property type="match status" value="1"/>
</dbReference>
<dbReference type="PROSITE" id="PS50068">
    <property type="entry name" value="LDLRA_2"/>
    <property type="match status" value="2"/>
</dbReference>
<evidence type="ECO:0000259" key="10">
    <source>
        <dbReference type="PROSITE" id="PS50041"/>
    </source>
</evidence>
<gene>
    <name evidence="12" type="primary">LOC111134780</name>
</gene>
<dbReference type="OrthoDB" id="7357196at2759"/>
<dbReference type="GeneID" id="111134780"/>
<sequence length="1957" mass="210916">MALTTGLAVLVCIIAGVVSQPFNNHRGPWNVVFKIPKGGRPTGFSSVNAFWTASGHYNGDDVSAMRDFTASSKIFKSKWLDDWNKRSFSAVRLSAYKDNKEVAYVVFDSMGKSKNDWLDCGRIIESSYTDISTATKNYCEMNPNTGRRTFFINMQYGGCNADAGWFMLKDYDATSGCAEWDVNSGTPYFFYADSTNYENWSSGRRGTADVMVISVMAWDMVFKAVEGVVPPQGGLRELWYSSDTLNSDNPSAQTLTKDPHLVYKSKNVETWRSIPGFFIESVKYAYFTNGVEVAFVIFDGRDADKNGWFNDDRILYSYWNDIIGYTKVGSSIDGDTTRRFCVHKEHGGCPNDKAWMNILDSSDSSQPCSWDKNVRPRPYFLYSNKKTWALCEANGAWNQAEFPAAETMAIFVKGWRMVMKVAHTMSISPASSVYDLWSGTYTINEFDNDALTIGTGTKTYKSSVVDNWSSYQISAVRVSFYSKGKETAYAVFDAHGVSDKNSWFDCSRLLYTAYNDLNRLKAVSYCGIPGDGSLERRFFIQNNYGGCQNDAGWFLVVEKDTCAWEQRTTRPYFLYSGLTGRDLQDNMVIADLFLISVVMDNCFPNPCKNSGTCYDEGMDYTCTCTGDWLGQRCTDKNGAWGSWGSYGACSKTCGTGKKTRTRTCNNPAPIGNGAACPGSSSEDADCNTQPCPIDGMWADWGSWGTCSTTCGGGNQNRTRNCTNPEPQYGGADCVGNAQDTPQTCNTNPCPIDGEWATWGAWGDCSVTCGGGSQWRNRTCTNPAPQYGGSDCVGNNTDSPQDCNTQVCIIDGSWGSWGQWGTCTVTCGGGRWSRSRTCDNPAPANGGLDCPGSMSDFGDCSTSDCPTVAPGQYQQTCPAGYFSCQNGTITCIQEQYKCDCSSDCEDGSDEQEVYGGCSSTHIVNCMAKASGYTYAGCPSGWAGYGSNCYRLFTGALEWSLAARDCQRYGANLVSIDSSGEQYFVENLIGGHTAWTSGSDRNYEGAWAWYSGFQSWSYTKWHPGEPNNSGGENCLHIYTSRRGWNDLPCNRGLAYVCEIHYGTSSCGSGWHQSNGRCYRMFGNTNWISALRTCQSNGANLVSIESSTEQSYVEGLIGGNSVWTSGIDGNKEGYWFFASGTRSWSYTKWNRGEPNNSGGEHCIHILTNRIGWNDLPCTHTSIYTMCEKPAPMVNGNWGSWGSFGSCTKACGSGTYTRYRSCNNPAPANGGSPCSGSSSHTASCNTHACPIHGNWGAWGSYGSCSKTCASGTMVRSRSCNNPAPAYGGNNCAGSSTSSASCNTHNCPIHGNWGAWGSYGSCSKTCASGTMVRSRSCNNPAPAYGGNNCAGSSTSSASCNTHNCPIHGNWGAWGSYGSCSKTCASGTMVRSRSCNNPAPAYGGNNCAGSSTSSASCNTHNCPIHGNWASWSSWGSCTVTCGGGTKDRSRTCTNPAPQYLGNDCVGSGADRTDCNTHHCPIDGNWVAWTTWTACTVTCGGGTKDRKRTCTNPAPQYLGKDCVGVPDDRTDCNTHHCPIDGNWVAWTTWSACTVTCGGGTKDRERTCTNPAPQYLGKDCVGVPDDRTDCNTHHCPIDGNWAAWTTWTACTVTCGGGTKDRERTCTNPAPQYLGKNCTGVPDDRTDCNTHHCPIDGVWASWGNWGTCTETCGGGVQSRSRTCTNPPPQYGGANCPDFSSSTQRCNTHNCPIDGVWANWGNWGTCTVTCGGGRQDRKRTCTNPAPQYGGAACPGSPDSSQDCNTQPCPIDGNWATWGSWKTCSVTCGGGIQHRDRTCTSPAPAHGGAPCAGNSTSSQDCNTQICIIDGAWTDWAQWGSCTKTCGGGRRSRSRTCDNPKPANGGKECFGDSGDFGDCNVDDCPTVAAGTYQQLCPTGYFTCKSGAMSCIQTAFQCDCSADCDDGSDESSDYAGCTNTLECLQGGGGINLASTLLMAMSLLISLILMV</sequence>
<dbReference type="SMART" id="SM00192">
    <property type="entry name" value="LDLa"/>
    <property type="match status" value="2"/>
</dbReference>
<feature type="domain" description="EGF-like" evidence="9">
    <location>
        <begin position="598"/>
        <end position="634"/>
    </location>
</feature>
<evidence type="ECO:0000256" key="4">
    <source>
        <dbReference type="ARBA" id="ARBA00022729"/>
    </source>
</evidence>
<evidence type="ECO:0000256" key="6">
    <source>
        <dbReference type="ARBA" id="ARBA00023157"/>
    </source>
</evidence>
<keyword evidence="4 8" id="KW-0732">Signal</keyword>
<accession>A0A8B8EK10</accession>
<dbReference type="FunFam" id="2.20.100.10:FF:000007">
    <property type="entry name" value="Thrombospondin 1"/>
    <property type="match status" value="4"/>
</dbReference>
<evidence type="ECO:0000256" key="2">
    <source>
        <dbReference type="ARBA" id="ARBA00022525"/>
    </source>
</evidence>
<dbReference type="PROSITE" id="PS00615">
    <property type="entry name" value="C_TYPE_LECTIN_1"/>
    <property type="match status" value="2"/>
</dbReference>
<feature type="signal peptide" evidence="8">
    <location>
        <begin position="1"/>
        <end position="19"/>
    </location>
</feature>
<dbReference type="SUPFAM" id="SSF57196">
    <property type="entry name" value="EGF/Laminin"/>
    <property type="match status" value="1"/>
</dbReference>
<dbReference type="Gene3D" id="2.20.100.10">
    <property type="entry name" value="Thrombospondin type-1 (TSP1) repeat"/>
    <property type="match status" value="16"/>
</dbReference>
<dbReference type="FunFam" id="2.20.100.10:FF:000002">
    <property type="entry name" value="Unc-5 netrin receptor C"/>
    <property type="match status" value="1"/>
</dbReference>
<dbReference type="InterPro" id="IPR000742">
    <property type="entry name" value="EGF"/>
</dbReference>
<protein>
    <submittedName>
        <fullName evidence="12">SCO-spondin-like</fullName>
    </submittedName>
</protein>
<dbReference type="SMART" id="SM00034">
    <property type="entry name" value="CLECT"/>
    <property type="match status" value="2"/>
</dbReference>